<dbReference type="SUPFAM" id="SSF53254">
    <property type="entry name" value="Phosphoglycerate mutase-like"/>
    <property type="match status" value="1"/>
</dbReference>
<dbReference type="AlphaFoldDB" id="A0A392PCE5"/>
<dbReference type="InterPro" id="IPR013078">
    <property type="entry name" value="His_Pase_superF_clade-1"/>
</dbReference>
<reference evidence="1 2" key="1">
    <citation type="journal article" date="2018" name="Front. Plant Sci.">
        <title>Red Clover (Trifolium pratense) and Zigzag Clover (T. medium) - A Picture of Genomic Similarities and Differences.</title>
        <authorList>
            <person name="Dluhosova J."/>
            <person name="Istvanek J."/>
            <person name="Nedelnik J."/>
            <person name="Repkova J."/>
        </authorList>
    </citation>
    <scope>NUCLEOTIDE SEQUENCE [LARGE SCALE GENOMIC DNA]</scope>
    <source>
        <strain evidence="2">cv. 10/8</strain>
        <tissue evidence="1">Leaf</tissue>
    </source>
</reference>
<dbReference type="Gene3D" id="3.40.50.1240">
    <property type="entry name" value="Phosphoglycerate mutase-like"/>
    <property type="match status" value="1"/>
</dbReference>
<comment type="caution">
    <text evidence="1">The sequence shown here is derived from an EMBL/GenBank/DDBJ whole genome shotgun (WGS) entry which is preliminary data.</text>
</comment>
<dbReference type="EMBL" id="LXQA010069375">
    <property type="protein sequence ID" value="MCI08535.1"/>
    <property type="molecule type" value="Genomic_DNA"/>
</dbReference>
<accession>A0A392PCE5</accession>
<proteinExistence type="predicted"/>
<dbReference type="InterPro" id="IPR029033">
    <property type="entry name" value="His_PPase_superfam"/>
</dbReference>
<name>A0A392PCE5_9FABA</name>
<sequence>GGFLFAGDQPLNMLGVIQSQKSAELLLDLSVSSIISSPNKSCIETATAISQANAVTAAAITVAIVMLSRRPL</sequence>
<evidence type="ECO:0000313" key="2">
    <source>
        <dbReference type="Proteomes" id="UP000265520"/>
    </source>
</evidence>
<organism evidence="1 2">
    <name type="scientific">Trifolium medium</name>
    <dbReference type="NCBI Taxonomy" id="97028"/>
    <lineage>
        <taxon>Eukaryota</taxon>
        <taxon>Viridiplantae</taxon>
        <taxon>Streptophyta</taxon>
        <taxon>Embryophyta</taxon>
        <taxon>Tracheophyta</taxon>
        <taxon>Spermatophyta</taxon>
        <taxon>Magnoliopsida</taxon>
        <taxon>eudicotyledons</taxon>
        <taxon>Gunneridae</taxon>
        <taxon>Pentapetalae</taxon>
        <taxon>rosids</taxon>
        <taxon>fabids</taxon>
        <taxon>Fabales</taxon>
        <taxon>Fabaceae</taxon>
        <taxon>Papilionoideae</taxon>
        <taxon>50 kb inversion clade</taxon>
        <taxon>NPAAA clade</taxon>
        <taxon>Hologalegina</taxon>
        <taxon>IRL clade</taxon>
        <taxon>Trifolieae</taxon>
        <taxon>Trifolium</taxon>
    </lineage>
</organism>
<keyword evidence="2" id="KW-1185">Reference proteome</keyword>
<dbReference type="Proteomes" id="UP000265520">
    <property type="component" value="Unassembled WGS sequence"/>
</dbReference>
<evidence type="ECO:0000313" key="1">
    <source>
        <dbReference type="EMBL" id="MCI08535.1"/>
    </source>
</evidence>
<dbReference type="Pfam" id="PF00300">
    <property type="entry name" value="His_Phos_1"/>
    <property type="match status" value="1"/>
</dbReference>
<protein>
    <submittedName>
        <fullName evidence="1">23-bisphosphoglycerate-dependent phosphoglycerate mutase</fullName>
    </submittedName>
</protein>
<feature type="non-terminal residue" evidence="1">
    <location>
        <position position="1"/>
    </location>
</feature>